<feature type="non-terminal residue" evidence="3">
    <location>
        <position position="143"/>
    </location>
</feature>
<gene>
    <name evidence="3" type="ordered locus">Os08g0551225</name>
    <name evidence="3" type="ORF">OSNPB_080551225</name>
</gene>
<protein>
    <submittedName>
        <fullName evidence="3">Os08g0551225 protein</fullName>
    </submittedName>
</protein>
<keyword evidence="2" id="KW-0472">Membrane</keyword>
<feature type="region of interest" description="Disordered" evidence="1">
    <location>
        <begin position="111"/>
        <end position="143"/>
    </location>
</feature>
<evidence type="ECO:0000313" key="4">
    <source>
        <dbReference type="Proteomes" id="UP000059680"/>
    </source>
</evidence>
<keyword evidence="4" id="KW-1185">Reference proteome</keyword>
<evidence type="ECO:0000256" key="2">
    <source>
        <dbReference type="SAM" id="Phobius"/>
    </source>
</evidence>
<reference evidence="3 4" key="2">
    <citation type="journal article" date="2013" name="Plant Cell Physiol.">
        <title>Rice Annotation Project Database (RAP-DB): an integrative and interactive database for rice genomics.</title>
        <authorList>
            <person name="Sakai H."/>
            <person name="Lee S.S."/>
            <person name="Tanaka T."/>
            <person name="Numa H."/>
            <person name="Kim J."/>
            <person name="Kawahara Y."/>
            <person name="Wakimoto H."/>
            <person name="Yang C.C."/>
            <person name="Iwamoto M."/>
            <person name="Abe T."/>
            <person name="Yamada Y."/>
            <person name="Muto A."/>
            <person name="Inokuchi H."/>
            <person name="Ikemura T."/>
            <person name="Matsumoto T."/>
            <person name="Sasaki T."/>
            <person name="Itoh T."/>
        </authorList>
    </citation>
    <scope>NUCLEOTIDE SEQUENCE [LARGE SCALE GENOMIC DNA]</scope>
    <source>
        <strain evidence="4">cv. Nipponbare</strain>
    </source>
</reference>
<proteinExistence type="predicted"/>
<evidence type="ECO:0000313" key="3">
    <source>
        <dbReference type="EMBL" id="BAT06588.1"/>
    </source>
</evidence>
<dbReference type="AlphaFoldDB" id="A0A0P0XJ22"/>
<dbReference type="InParanoid" id="A0A0P0XJ22"/>
<reference evidence="4" key="1">
    <citation type="journal article" date="2005" name="Nature">
        <title>The map-based sequence of the rice genome.</title>
        <authorList>
            <consortium name="International rice genome sequencing project (IRGSP)"/>
            <person name="Matsumoto T."/>
            <person name="Wu J."/>
            <person name="Kanamori H."/>
            <person name="Katayose Y."/>
            <person name="Fujisawa M."/>
            <person name="Namiki N."/>
            <person name="Mizuno H."/>
            <person name="Yamamoto K."/>
            <person name="Antonio B.A."/>
            <person name="Baba T."/>
            <person name="Sakata K."/>
            <person name="Nagamura Y."/>
            <person name="Aoki H."/>
            <person name="Arikawa K."/>
            <person name="Arita K."/>
            <person name="Bito T."/>
            <person name="Chiden Y."/>
            <person name="Fujitsuka N."/>
            <person name="Fukunaka R."/>
            <person name="Hamada M."/>
            <person name="Harada C."/>
            <person name="Hayashi A."/>
            <person name="Hijishita S."/>
            <person name="Honda M."/>
            <person name="Hosokawa S."/>
            <person name="Ichikawa Y."/>
            <person name="Idonuma A."/>
            <person name="Iijima M."/>
            <person name="Ikeda M."/>
            <person name="Ikeno M."/>
            <person name="Ito K."/>
            <person name="Ito S."/>
            <person name="Ito T."/>
            <person name="Ito Y."/>
            <person name="Ito Y."/>
            <person name="Iwabuchi A."/>
            <person name="Kamiya K."/>
            <person name="Karasawa W."/>
            <person name="Kurita K."/>
            <person name="Katagiri S."/>
            <person name="Kikuta A."/>
            <person name="Kobayashi H."/>
            <person name="Kobayashi N."/>
            <person name="Machita K."/>
            <person name="Maehara T."/>
            <person name="Masukawa M."/>
            <person name="Mizubayashi T."/>
            <person name="Mukai Y."/>
            <person name="Nagasaki H."/>
            <person name="Nagata Y."/>
            <person name="Naito S."/>
            <person name="Nakashima M."/>
            <person name="Nakama Y."/>
            <person name="Nakamichi Y."/>
            <person name="Nakamura M."/>
            <person name="Meguro A."/>
            <person name="Negishi M."/>
            <person name="Ohta I."/>
            <person name="Ohta T."/>
            <person name="Okamoto M."/>
            <person name="Ono N."/>
            <person name="Saji S."/>
            <person name="Sakaguchi M."/>
            <person name="Sakai K."/>
            <person name="Shibata M."/>
            <person name="Shimokawa T."/>
            <person name="Song J."/>
            <person name="Takazaki Y."/>
            <person name="Terasawa K."/>
            <person name="Tsugane M."/>
            <person name="Tsuji K."/>
            <person name="Ueda S."/>
            <person name="Waki K."/>
            <person name="Yamagata H."/>
            <person name="Yamamoto M."/>
            <person name="Yamamoto S."/>
            <person name="Yamane H."/>
            <person name="Yoshiki S."/>
            <person name="Yoshihara R."/>
            <person name="Yukawa K."/>
            <person name="Zhong H."/>
            <person name="Yano M."/>
            <person name="Yuan Q."/>
            <person name="Ouyang S."/>
            <person name="Liu J."/>
            <person name="Jones K.M."/>
            <person name="Gansberger K."/>
            <person name="Moffat K."/>
            <person name="Hill J."/>
            <person name="Bera J."/>
            <person name="Fadrosh D."/>
            <person name="Jin S."/>
            <person name="Johri S."/>
            <person name="Kim M."/>
            <person name="Overton L."/>
            <person name="Reardon M."/>
            <person name="Tsitrin T."/>
            <person name="Vuong H."/>
            <person name="Weaver B."/>
            <person name="Ciecko A."/>
            <person name="Tallon L."/>
            <person name="Jackson J."/>
            <person name="Pai G."/>
            <person name="Aken S.V."/>
            <person name="Utterback T."/>
            <person name="Reidmuller S."/>
            <person name="Feldblyum T."/>
            <person name="Hsiao J."/>
            <person name="Zismann V."/>
            <person name="Iobst S."/>
            <person name="de Vazeille A.R."/>
            <person name="Buell C.R."/>
            <person name="Ying K."/>
            <person name="Li Y."/>
            <person name="Lu T."/>
            <person name="Huang Y."/>
            <person name="Zhao Q."/>
            <person name="Feng Q."/>
            <person name="Zhang L."/>
            <person name="Zhu J."/>
            <person name="Weng Q."/>
            <person name="Mu J."/>
            <person name="Lu Y."/>
            <person name="Fan D."/>
            <person name="Liu Y."/>
            <person name="Guan J."/>
            <person name="Zhang Y."/>
            <person name="Yu S."/>
            <person name="Liu X."/>
            <person name="Zhang Y."/>
            <person name="Hong G."/>
            <person name="Han B."/>
            <person name="Choisne N."/>
            <person name="Demange N."/>
            <person name="Orjeda G."/>
            <person name="Samain S."/>
            <person name="Cattolico L."/>
            <person name="Pelletier E."/>
            <person name="Couloux A."/>
            <person name="Segurens B."/>
            <person name="Wincker P."/>
            <person name="D'Hont A."/>
            <person name="Scarpelli C."/>
            <person name="Weissenbach J."/>
            <person name="Salanoubat M."/>
            <person name="Quetier F."/>
            <person name="Yu Y."/>
            <person name="Kim H.R."/>
            <person name="Rambo T."/>
            <person name="Currie J."/>
            <person name="Collura K."/>
            <person name="Luo M."/>
            <person name="Yang T."/>
            <person name="Ammiraju J.S.S."/>
            <person name="Engler F."/>
            <person name="Soderlund C."/>
            <person name="Wing R.A."/>
            <person name="Palmer L.E."/>
            <person name="de la Bastide M."/>
            <person name="Spiegel L."/>
            <person name="Nascimento L."/>
            <person name="Zutavern T."/>
            <person name="O'Shaughnessy A."/>
            <person name="Dike S."/>
            <person name="Dedhia N."/>
            <person name="Preston R."/>
            <person name="Balija V."/>
            <person name="McCombie W.R."/>
            <person name="Chow T."/>
            <person name="Chen H."/>
            <person name="Chung M."/>
            <person name="Chen C."/>
            <person name="Shaw J."/>
            <person name="Wu H."/>
            <person name="Hsiao K."/>
            <person name="Chao Y."/>
            <person name="Chu M."/>
            <person name="Cheng C."/>
            <person name="Hour A."/>
            <person name="Lee P."/>
            <person name="Lin S."/>
            <person name="Lin Y."/>
            <person name="Liou J."/>
            <person name="Liu S."/>
            <person name="Hsing Y."/>
            <person name="Raghuvanshi S."/>
            <person name="Mohanty A."/>
            <person name="Bharti A.K."/>
            <person name="Gaur A."/>
            <person name="Gupta V."/>
            <person name="Kumar D."/>
            <person name="Ravi V."/>
            <person name="Vij S."/>
            <person name="Kapur A."/>
            <person name="Khurana P."/>
            <person name="Khurana P."/>
            <person name="Khurana J.P."/>
            <person name="Tyagi A.K."/>
            <person name="Gaikwad K."/>
            <person name="Singh A."/>
            <person name="Dalal V."/>
            <person name="Srivastava S."/>
            <person name="Dixit A."/>
            <person name="Pal A.K."/>
            <person name="Ghazi I.A."/>
            <person name="Yadav M."/>
            <person name="Pandit A."/>
            <person name="Bhargava A."/>
            <person name="Sureshbabu K."/>
            <person name="Batra K."/>
            <person name="Sharma T.R."/>
            <person name="Mohapatra T."/>
            <person name="Singh N.K."/>
            <person name="Messing J."/>
            <person name="Nelson A.B."/>
            <person name="Fuks G."/>
            <person name="Kavchok S."/>
            <person name="Keizer G."/>
            <person name="Linton E."/>
            <person name="Llaca V."/>
            <person name="Song R."/>
            <person name="Tanyolac B."/>
            <person name="Young S."/>
            <person name="Ho-Il K."/>
            <person name="Hahn J.H."/>
            <person name="Sangsakoo G."/>
            <person name="Vanavichit A."/>
            <person name="de Mattos Luiz.A.T."/>
            <person name="Zimmer P.D."/>
            <person name="Malone G."/>
            <person name="Dellagostin O."/>
            <person name="de Oliveira A.C."/>
            <person name="Bevan M."/>
            <person name="Bancroft I."/>
            <person name="Minx P."/>
            <person name="Cordum H."/>
            <person name="Wilson R."/>
            <person name="Cheng Z."/>
            <person name="Jin W."/>
            <person name="Jiang J."/>
            <person name="Leong S.A."/>
            <person name="Iwama H."/>
            <person name="Gojobori T."/>
            <person name="Itoh T."/>
            <person name="Niimura Y."/>
            <person name="Fujii Y."/>
            <person name="Habara T."/>
            <person name="Sakai H."/>
            <person name="Sato Y."/>
            <person name="Wilson G."/>
            <person name="Kumar K."/>
            <person name="McCouch S."/>
            <person name="Juretic N."/>
            <person name="Hoen D."/>
            <person name="Wright S."/>
            <person name="Bruskiewich R."/>
            <person name="Bureau T."/>
            <person name="Miyao A."/>
            <person name="Hirochika H."/>
            <person name="Nishikawa T."/>
            <person name="Kadowaki K."/>
            <person name="Sugiura M."/>
            <person name="Burr B."/>
            <person name="Sasaki T."/>
        </authorList>
    </citation>
    <scope>NUCLEOTIDE SEQUENCE [LARGE SCALE GENOMIC DNA]</scope>
    <source>
        <strain evidence="4">cv. Nipponbare</strain>
    </source>
</reference>
<keyword evidence="2" id="KW-1133">Transmembrane helix</keyword>
<dbReference type="Proteomes" id="UP000059680">
    <property type="component" value="Chromosome 8"/>
</dbReference>
<keyword evidence="2" id="KW-0812">Transmembrane</keyword>
<dbReference type="EMBL" id="AP014964">
    <property type="protein sequence ID" value="BAT06588.1"/>
    <property type="molecule type" value="Genomic_DNA"/>
</dbReference>
<reference evidence="3 4" key="3">
    <citation type="journal article" date="2013" name="Rice">
        <title>Improvement of the Oryza sativa Nipponbare reference genome using next generation sequence and optical map data.</title>
        <authorList>
            <person name="Kawahara Y."/>
            <person name="de la Bastide M."/>
            <person name="Hamilton J.P."/>
            <person name="Kanamori H."/>
            <person name="McCombie W.R."/>
            <person name="Ouyang S."/>
            <person name="Schwartz D.C."/>
            <person name="Tanaka T."/>
            <person name="Wu J."/>
            <person name="Zhou S."/>
            <person name="Childs K.L."/>
            <person name="Davidson R.M."/>
            <person name="Lin H."/>
            <person name="Quesada-Ocampo L."/>
            <person name="Vaillancourt B."/>
            <person name="Sakai H."/>
            <person name="Lee S.S."/>
            <person name="Kim J."/>
            <person name="Numa H."/>
            <person name="Itoh T."/>
            <person name="Buell C.R."/>
            <person name="Matsumoto T."/>
        </authorList>
    </citation>
    <scope>NUCLEOTIDE SEQUENCE [LARGE SCALE GENOMIC DNA]</scope>
    <source>
        <strain evidence="4">cv. Nipponbare</strain>
    </source>
</reference>
<accession>A0A0P0XJ22</accession>
<name>A0A0P0XJ22_ORYSJ</name>
<sequence>MDVATTTIRTALVVVVVGGEMYVAAAVVVNLFDDHRVDGEGNHGGGERVVPLPQVGEAQRRGVVDVGRRRRRQRLDAAEEVVQRGGGVPQRGGVGAVGVGERVAVADGVGQQRGAVPAQRHSRAAPAPAPVSLGLAAPHGRRA</sequence>
<organism evidence="3 4">
    <name type="scientific">Oryza sativa subsp. japonica</name>
    <name type="common">Rice</name>
    <dbReference type="NCBI Taxonomy" id="39947"/>
    <lineage>
        <taxon>Eukaryota</taxon>
        <taxon>Viridiplantae</taxon>
        <taxon>Streptophyta</taxon>
        <taxon>Embryophyta</taxon>
        <taxon>Tracheophyta</taxon>
        <taxon>Spermatophyta</taxon>
        <taxon>Magnoliopsida</taxon>
        <taxon>Liliopsida</taxon>
        <taxon>Poales</taxon>
        <taxon>Poaceae</taxon>
        <taxon>BOP clade</taxon>
        <taxon>Oryzoideae</taxon>
        <taxon>Oryzeae</taxon>
        <taxon>Oryzinae</taxon>
        <taxon>Oryza</taxon>
        <taxon>Oryza sativa</taxon>
    </lineage>
</organism>
<dbReference type="PaxDb" id="39947-A0A0P0XJ22"/>
<feature type="transmembrane region" description="Helical" evidence="2">
    <location>
        <begin position="12"/>
        <end position="32"/>
    </location>
</feature>
<evidence type="ECO:0000256" key="1">
    <source>
        <dbReference type="SAM" id="MobiDB-lite"/>
    </source>
</evidence>